<proteinExistence type="inferred from homology"/>
<accession>A0A8J3PNH7</accession>
<dbReference type="GO" id="GO:0016881">
    <property type="term" value="F:acid-amino acid ligase activity"/>
    <property type="evidence" value="ECO:0007669"/>
    <property type="project" value="UniProtKB-ARBA"/>
</dbReference>
<name>A0A8J3PNH7_9ACTN</name>
<dbReference type="GO" id="GO:0019290">
    <property type="term" value="P:siderophore biosynthetic process"/>
    <property type="evidence" value="ECO:0007669"/>
    <property type="project" value="InterPro"/>
</dbReference>
<evidence type="ECO:0000313" key="5">
    <source>
        <dbReference type="EMBL" id="GIG76621.1"/>
    </source>
</evidence>
<evidence type="ECO:0000256" key="1">
    <source>
        <dbReference type="ARBA" id="ARBA00004924"/>
    </source>
</evidence>
<evidence type="ECO:0000259" key="3">
    <source>
        <dbReference type="Pfam" id="PF04183"/>
    </source>
</evidence>
<dbReference type="InterPro" id="IPR022770">
    <property type="entry name" value="IucA/IucC-like_C"/>
</dbReference>
<dbReference type="Pfam" id="PF04183">
    <property type="entry name" value="IucA_IucC"/>
    <property type="match status" value="1"/>
</dbReference>
<gene>
    <name evidence="5" type="ORF">Pfl04_50250</name>
</gene>
<dbReference type="InterPro" id="IPR037455">
    <property type="entry name" value="LucA/IucC-like"/>
</dbReference>
<dbReference type="AlphaFoldDB" id="A0A8J3PNH7"/>
<dbReference type="InterPro" id="IPR007310">
    <property type="entry name" value="Aerobactin_biosyn_IucA/IucC_N"/>
</dbReference>
<evidence type="ECO:0000313" key="6">
    <source>
        <dbReference type="Proteomes" id="UP000653674"/>
    </source>
</evidence>
<evidence type="ECO:0008006" key="7">
    <source>
        <dbReference type="Google" id="ProtNLM"/>
    </source>
</evidence>
<dbReference type="Gene3D" id="1.10.510.40">
    <property type="match status" value="1"/>
</dbReference>
<comment type="similarity">
    <text evidence="2">Belongs to the IucA/IucC family.</text>
</comment>
<feature type="domain" description="Aerobactin siderophore biosynthesis IucA/IucC-like C-terminal" evidence="4">
    <location>
        <begin position="412"/>
        <end position="577"/>
    </location>
</feature>
<comment type="caution">
    <text evidence="5">The sequence shown here is derived from an EMBL/GenBank/DDBJ whole genome shotgun (WGS) entry which is preliminary data.</text>
</comment>
<evidence type="ECO:0000256" key="2">
    <source>
        <dbReference type="ARBA" id="ARBA00007832"/>
    </source>
</evidence>
<feature type="domain" description="Aerobactin siderophore biosynthesis IucA/IucC N-terminal" evidence="3">
    <location>
        <begin position="159"/>
        <end position="371"/>
    </location>
</feature>
<protein>
    <recommendedName>
        <fullName evidence="7">Siderophore synthetase component</fullName>
    </recommendedName>
</protein>
<sequence>MTTGPMTKSPTTAVTQTALDTAVASARAQLADVAPDLRAGFDDALPLAVHTVARRLVGAACREDLAGLRDPARLALIASHVDRHAFDRTETRQVRDPVRTLAELPERIGGQDLARELADAAVNLALAYARRPAFTAATSTGARDSLELAAGLSADDQTVFFERLSTEGHNLHPCGRTRLGWSIADALAHDLEAASTEVGFVAIRRDLHLGDDVGELLGVADAPRGYAVQPVHAWQRDRVVRQRYADLLAARALVPLDGPVLTGSPTAALRTVLLDPLPGTPRRYLKLSLDIQVTSTRRTISVASTRNGPTLSALLHRLLVGEPRLLLLSEEAGAAARVGPRQRDLAAIVRRGLDGRLEHGEVAVPGGALYATSPVTGRTVVAELVDRYAATRRLIDPAGGRRLTDPAGAAAAFLAEYGRLLLPPLLRLATRHGIALEAHLQNCIPTFRDGVPHRIALRDFAGLRLYQPRLAASGHDIALWPGSVITAADADVMRAKLGYTALQAHLGELVVRLVASHGLDEDAAWRSVREIVDETYDELRRDPAVAEDATDDHRFLTAPLVPHKALVRMRLAGSGDLYVPVRNPLR</sequence>
<reference evidence="5" key="1">
    <citation type="submission" date="2021-01" db="EMBL/GenBank/DDBJ databases">
        <title>Whole genome shotgun sequence of Planosporangium flavigriseum NBRC 105377.</title>
        <authorList>
            <person name="Komaki H."/>
            <person name="Tamura T."/>
        </authorList>
    </citation>
    <scope>NUCLEOTIDE SEQUENCE</scope>
    <source>
        <strain evidence="5">NBRC 105377</strain>
    </source>
</reference>
<dbReference type="Proteomes" id="UP000653674">
    <property type="component" value="Unassembled WGS sequence"/>
</dbReference>
<keyword evidence="6" id="KW-1185">Reference proteome</keyword>
<dbReference type="PANTHER" id="PTHR34384">
    <property type="entry name" value="L-2,3-DIAMINOPROPANOATE--CITRATE LIGASE"/>
    <property type="match status" value="1"/>
</dbReference>
<organism evidence="5 6">
    <name type="scientific">Planosporangium flavigriseum</name>
    <dbReference type="NCBI Taxonomy" id="373681"/>
    <lineage>
        <taxon>Bacteria</taxon>
        <taxon>Bacillati</taxon>
        <taxon>Actinomycetota</taxon>
        <taxon>Actinomycetes</taxon>
        <taxon>Micromonosporales</taxon>
        <taxon>Micromonosporaceae</taxon>
        <taxon>Planosporangium</taxon>
    </lineage>
</organism>
<dbReference type="PANTHER" id="PTHR34384:SF5">
    <property type="entry name" value="L-2,3-DIAMINOPROPANOATE--CITRATE LIGASE"/>
    <property type="match status" value="1"/>
</dbReference>
<comment type="pathway">
    <text evidence="1">Siderophore biosynthesis.</text>
</comment>
<dbReference type="EMBL" id="BONU01000065">
    <property type="protein sequence ID" value="GIG76621.1"/>
    <property type="molecule type" value="Genomic_DNA"/>
</dbReference>
<dbReference type="Pfam" id="PF06276">
    <property type="entry name" value="FhuF"/>
    <property type="match status" value="1"/>
</dbReference>
<evidence type="ECO:0000259" key="4">
    <source>
        <dbReference type="Pfam" id="PF06276"/>
    </source>
</evidence>